<evidence type="ECO:0000313" key="8">
    <source>
        <dbReference type="Proteomes" id="UP000235392"/>
    </source>
</evidence>
<dbReference type="InterPro" id="IPR021109">
    <property type="entry name" value="Peptidase_aspartic_dom_sf"/>
</dbReference>
<feature type="chain" id="PRO_5015084032" description="Peptidase A1 domain-containing protein" evidence="3">
    <location>
        <begin position="20"/>
        <end position="483"/>
    </location>
</feature>
<dbReference type="Pfam" id="PF00026">
    <property type="entry name" value="Asp"/>
    <property type="match status" value="1"/>
</dbReference>
<dbReference type="Proteomes" id="UP000235388">
    <property type="component" value="Unassembled WGS sequence"/>
</dbReference>
<gene>
    <name evidence="5" type="ORF">PCANC_17641</name>
    <name evidence="6" type="ORF">PCASD_02741</name>
</gene>
<keyword evidence="3" id="KW-0732">Signal</keyword>
<proteinExistence type="inferred from homology"/>
<dbReference type="AlphaFoldDB" id="A0A2N5VH44"/>
<dbReference type="InterPro" id="IPR001461">
    <property type="entry name" value="Aspartic_peptidase_A1"/>
</dbReference>
<dbReference type="STRING" id="200324.A0A2N5VH44"/>
<evidence type="ECO:0000256" key="2">
    <source>
        <dbReference type="PIRSR" id="PIRSR601461-1"/>
    </source>
</evidence>
<dbReference type="EMBL" id="PGCI01000017">
    <property type="protein sequence ID" value="PLW49307.1"/>
    <property type="molecule type" value="Genomic_DNA"/>
</dbReference>
<accession>A0A2N5VH44</accession>
<evidence type="ECO:0000313" key="6">
    <source>
        <dbReference type="EMBL" id="PLW49307.1"/>
    </source>
</evidence>
<keyword evidence="7" id="KW-1185">Reference proteome</keyword>
<dbReference type="GO" id="GO:0004190">
    <property type="term" value="F:aspartic-type endopeptidase activity"/>
    <property type="evidence" value="ECO:0007669"/>
    <property type="project" value="InterPro"/>
</dbReference>
<dbReference type="PANTHER" id="PTHR47966:SF6">
    <property type="entry name" value="PEPTIDASE A1 DOMAIN-CONTAINING PROTEIN"/>
    <property type="match status" value="1"/>
</dbReference>
<dbReference type="PRINTS" id="PR00792">
    <property type="entry name" value="PEPSIN"/>
</dbReference>
<dbReference type="GO" id="GO:0006508">
    <property type="term" value="P:proteolysis"/>
    <property type="evidence" value="ECO:0007669"/>
    <property type="project" value="InterPro"/>
</dbReference>
<feature type="signal peptide" evidence="3">
    <location>
        <begin position="1"/>
        <end position="19"/>
    </location>
</feature>
<feature type="domain" description="Peptidase A1" evidence="4">
    <location>
        <begin position="98"/>
        <end position="430"/>
    </location>
</feature>
<feature type="active site" evidence="2">
    <location>
        <position position="314"/>
    </location>
</feature>
<dbReference type="Gene3D" id="2.40.70.10">
    <property type="entry name" value="Acid Proteases"/>
    <property type="match status" value="2"/>
</dbReference>
<dbReference type="FunFam" id="2.40.70.10:FF:000223">
    <property type="entry name" value="Uncharacterized protein"/>
    <property type="match status" value="1"/>
</dbReference>
<evidence type="ECO:0000256" key="3">
    <source>
        <dbReference type="SAM" id="SignalP"/>
    </source>
</evidence>
<dbReference type="Proteomes" id="UP000235392">
    <property type="component" value="Unassembled WGS sequence"/>
</dbReference>
<evidence type="ECO:0000256" key="1">
    <source>
        <dbReference type="ARBA" id="ARBA00007447"/>
    </source>
</evidence>
<dbReference type="InterPro" id="IPR033121">
    <property type="entry name" value="PEPTIDASE_A1"/>
</dbReference>
<comment type="caution">
    <text evidence="6">The sequence shown here is derived from an EMBL/GenBank/DDBJ whole genome shotgun (WGS) entry which is preliminary data.</text>
</comment>
<dbReference type="OrthoDB" id="771136at2759"/>
<organism evidence="6 8">
    <name type="scientific">Puccinia coronata f. sp. avenae</name>
    <dbReference type="NCBI Taxonomy" id="200324"/>
    <lineage>
        <taxon>Eukaryota</taxon>
        <taxon>Fungi</taxon>
        <taxon>Dikarya</taxon>
        <taxon>Basidiomycota</taxon>
        <taxon>Pucciniomycotina</taxon>
        <taxon>Pucciniomycetes</taxon>
        <taxon>Pucciniales</taxon>
        <taxon>Pucciniaceae</taxon>
        <taxon>Puccinia</taxon>
    </lineage>
</organism>
<name>A0A2N5VH44_9BASI</name>
<protein>
    <recommendedName>
        <fullName evidence="4">Peptidase A1 domain-containing protein</fullName>
    </recommendedName>
</protein>
<reference evidence="7 8" key="1">
    <citation type="submission" date="2017-11" db="EMBL/GenBank/DDBJ databases">
        <title>De novo assembly and phasing of dikaryotic genomes from two isolates of Puccinia coronata f. sp. avenae, the causal agent of oat crown rust.</title>
        <authorList>
            <person name="Miller M.E."/>
            <person name="Zhang Y."/>
            <person name="Omidvar V."/>
            <person name="Sperschneider J."/>
            <person name="Schwessinger B."/>
            <person name="Raley C."/>
            <person name="Palmer J.M."/>
            <person name="Garnica D."/>
            <person name="Upadhyaya N."/>
            <person name="Rathjen J."/>
            <person name="Taylor J.M."/>
            <person name="Park R.F."/>
            <person name="Dodds P.N."/>
            <person name="Hirsch C.D."/>
            <person name="Kianian S.F."/>
            <person name="Figueroa M."/>
        </authorList>
    </citation>
    <scope>NUCLEOTIDE SEQUENCE [LARGE SCALE GENOMIC DNA]</scope>
    <source>
        <strain evidence="5">12NC29</strain>
        <strain evidence="6">12SD80</strain>
    </source>
</reference>
<dbReference type="PROSITE" id="PS51767">
    <property type="entry name" value="PEPTIDASE_A1"/>
    <property type="match status" value="1"/>
</dbReference>
<comment type="similarity">
    <text evidence="1">Belongs to the peptidase A1 family.</text>
</comment>
<evidence type="ECO:0000313" key="5">
    <source>
        <dbReference type="EMBL" id="PLW35034.1"/>
    </source>
</evidence>
<dbReference type="EMBL" id="PGCJ01000265">
    <property type="protein sequence ID" value="PLW35034.1"/>
    <property type="molecule type" value="Genomic_DNA"/>
</dbReference>
<dbReference type="InterPro" id="IPR034164">
    <property type="entry name" value="Pepsin-like_dom"/>
</dbReference>
<sequence length="483" mass="52277">MRALFFTALFLNICLSVNCDSLPIYQLDLSKTRTGRHSDSSSEYVITQANNFLAKYNYLEPVGDDESTDSNSPGAFILATKPTKASSLTLINRLNMEYYSIIRIGTPPQEFRVQIDTGSTGLWVATYNSSMQESLENTDVGGSLFYYQNSSTFQASDVAYTIPYADSSYASGVVSYDTVQQGSYSVKDQPFGAMTVTSKGMFEGKCSGILGLSFTDEKAHSHGIQPFWQKANIDLFSISMSGFKDAPLLRSAAADKPEQPGGVFTLGDAEKSLYTGSINFVPLSSRTSWQIPIDGLKLNGAVVDDSQSDNVLIDSGTSLIGIPSHLVRAVYQKVPGAIAGKGSYKGYYHFPCDANPNLSMVFGGVEYAISPDNFKAQRVEGDDSRCYGALFSTSSIDAAAGKATWIVGASFLRNVYAVFRSSSPPAIGFAMPVENYSDKLQSMQWQPQTTAAKSKAGQSSTLTAPRYLAASTSLLVCLFWFSL</sequence>
<evidence type="ECO:0000259" key="4">
    <source>
        <dbReference type="PROSITE" id="PS51767"/>
    </source>
</evidence>
<evidence type="ECO:0000313" key="7">
    <source>
        <dbReference type="Proteomes" id="UP000235388"/>
    </source>
</evidence>
<dbReference type="SUPFAM" id="SSF50630">
    <property type="entry name" value="Acid proteases"/>
    <property type="match status" value="1"/>
</dbReference>
<feature type="active site" evidence="2">
    <location>
        <position position="116"/>
    </location>
</feature>
<dbReference type="CDD" id="cd05471">
    <property type="entry name" value="pepsin_like"/>
    <property type="match status" value="1"/>
</dbReference>
<dbReference type="PANTHER" id="PTHR47966">
    <property type="entry name" value="BETA-SITE APP-CLEAVING ENZYME, ISOFORM A-RELATED"/>
    <property type="match status" value="1"/>
</dbReference>